<evidence type="ECO:0000313" key="3">
    <source>
        <dbReference type="Proteomes" id="UP000032336"/>
    </source>
</evidence>
<dbReference type="Gene3D" id="1.20.1250.20">
    <property type="entry name" value="MFS general substrate transporter like domains"/>
    <property type="match status" value="1"/>
</dbReference>
<feature type="transmembrane region" description="Helical" evidence="1">
    <location>
        <begin position="287"/>
        <end position="306"/>
    </location>
</feature>
<dbReference type="InterPro" id="IPR011701">
    <property type="entry name" value="MFS"/>
</dbReference>
<accession>A0A0D8FX21</accession>
<dbReference type="Pfam" id="PF07690">
    <property type="entry name" value="MFS_1"/>
    <property type="match status" value="1"/>
</dbReference>
<dbReference type="SUPFAM" id="SSF103473">
    <property type="entry name" value="MFS general substrate transporter"/>
    <property type="match status" value="1"/>
</dbReference>
<feature type="transmembrane region" description="Helical" evidence="1">
    <location>
        <begin position="63"/>
        <end position="83"/>
    </location>
</feature>
<name>A0A0D8FX21_9ACTN</name>
<evidence type="ECO:0008006" key="4">
    <source>
        <dbReference type="Google" id="ProtNLM"/>
    </source>
</evidence>
<feature type="transmembrane region" description="Helical" evidence="1">
    <location>
        <begin position="352"/>
        <end position="373"/>
    </location>
</feature>
<evidence type="ECO:0000313" key="2">
    <source>
        <dbReference type="EMBL" id="KJE77813.1"/>
    </source>
</evidence>
<gene>
    <name evidence="2" type="ORF">FEAC_05620</name>
</gene>
<feature type="transmembrane region" description="Helical" evidence="1">
    <location>
        <begin position="29"/>
        <end position="51"/>
    </location>
</feature>
<feature type="transmembrane region" description="Helical" evidence="1">
    <location>
        <begin position="183"/>
        <end position="202"/>
    </location>
</feature>
<keyword evidence="1" id="KW-1133">Transmembrane helix</keyword>
<protein>
    <recommendedName>
        <fullName evidence="4">Major facilitator superfamily protein</fullName>
    </recommendedName>
</protein>
<feature type="transmembrane region" description="Helical" evidence="1">
    <location>
        <begin position="379"/>
        <end position="400"/>
    </location>
</feature>
<comment type="caution">
    <text evidence="2">The sequence shown here is derived from an EMBL/GenBank/DDBJ whole genome shotgun (WGS) entry which is preliminary data.</text>
</comment>
<dbReference type="Proteomes" id="UP000032336">
    <property type="component" value="Unassembled WGS sequence"/>
</dbReference>
<evidence type="ECO:0000256" key="1">
    <source>
        <dbReference type="SAM" id="Phobius"/>
    </source>
</evidence>
<feature type="transmembrane region" description="Helical" evidence="1">
    <location>
        <begin position="95"/>
        <end position="112"/>
    </location>
</feature>
<proteinExistence type="predicted"/>
<dbReference type="EMBL" id="JXUW01000003">
    <property type="protein sequence ID" value="KJE77813.1"/>
    <property type="molecule type" value="Genomic_DNA"/>
</dbReference>
<dbReference type="GO" id="GO:0022857">
    <property type="term" value="F:transmembrane transporter activity"/>
    <property type="evidence" value="ECO:0007669"/>
    <property type="project" value="InterPro"/>
</dbReference>
<reference evidence="2 3" key="1">
    <citation type="submission" date="2015-01" db="EMBL/GenBank/DDBJ databases">
        <title>Draft genome of the acidophilic iron oxidizer Ferrimicrobium acidiphilum strain T23.</title>
        <authorList>
            <person name="Poehlein A."/>
            <person name="Eisen S."/>
            <person name="Schloemann M."/>
            <person name="Johnson B.D."/>
            <person name="Daniel R."/>
            <person name="Muehling M."/>
        </authorList>
    </citation>
    <scope>NUCLEOTIDE SEQUENCE [LARGE SCALE GENOMIC DNA]</scope>
    <source>
        <strain evidence="2 3">T23</strain>
    </source>
</reference>
<keyword evidence="1" id="KW-0812">Transmembrane</keyword>
<keyword evidence="3" id="KW-1185">Reference proteome</keyword>
<sequence>MQPHSLSHLQFERRGFPAHLMAESSDRSIYFRWLIPATSFRLPVALIPLAIEYVIGTGANFRFASLVVGALAVGELSVVGIVATRLDNYSAHFQARSTLALLALVDVALVMASLVHVLLWLSLPAALLSGALTALGSGKLRHTLTHRLQPGSLQRYLSWDAVALEVAYLLAPLLVAIQVTLLGTHGLLATPAILALICPLLLGPDSSRDAKSEGSGRVTLRSWLWALSAAEGIAEGMVVVSIVPIATQLIHRAAFAALAMALLSVGSILGGVLYAHHATHSANLEPLKRIALSLLGLSICLVASGLGDHSELALGSMLFIFGSFIAPLNGLRTYAVTHRFEPRLHASAFSMVYSSYSIGSVSAAISFAVLDRLLTLSEILLAASFATAMIAIAYGIASILQTPG</sequence>
<dbReference type="AlphaFoldDB" id="A0A0D8FX21"/>
<feature type="transmembrane region" description="Helical" evidence="1">
    <location>
        <begin position="312"/>
        <end position="331"/>
    </location>
</feature>
<feature type="transmembrane region" description="Helical" evidence="1">
    <location>
        <begin position="223"/>
        <end position="247"/>
    </location>
</feature>
<dbReference type="InterPro" id="IPR036259">
    <property type="entry name" value="MFS_trans_sf"/>
</dbReference>
<keyword evidence="1" id="KW-0472">Membrane</keyword>
<organism evidence="2 3">
    <name type="scientific">Ferrimicrobium acidiphilum DSM 19497</name>
    <dbReference type="NCBI Taxonomy" id="1121877"/>
    <lineage>
        <taxon>Bacteria</taxon>
        <taxon>Bacillati</taxon>
        <taxon>Actinomycetota</taxon>
        <taxon>Acidimicrobiia</taxon>
        <taxon>Acidimicrobiales</taxon>
        <taxon>Acidimicrobiaceae</taxon>
        <taxon>Ferrimicrobium</taxon>
    </lineage>
</organism>
<feature type="transmembrane region" description="Helical" evidence="1">
    <location>
        <begin position="253"/>
        <end position="275"/>
    </location>
</feature>